<evidence type="ECO:0000259" key="6">
    <source>
        <dbReference type="Pfam" id="PF04542"/>
    </source>
</evidence>
<dbReference type="PANTHER" id="PTHR43133">
    <property type="entry name" value="RNA POLYMERASE ECF-TYPE SIGMA FACTO"/>
    <property type="match status" value="1"/>
</dbReference>
<dbReference type="SUPFAM" id="SSF88659">
    <property type="entry name" value="Sigma3 and sigma4 domains of RNA polymerase sigma factors"/>
    <property type="match status" value="1"/>
</dbReference>
<accession>A0A318H9J8</accession>
<dbReference type="AlphaFoldDB" id="A0A318H9J8"/>
<evidence type="ECO:0000259" key="7">
    <source>
        <dbReference type="Pfam" id="PF08281"/>
    </source>
</evidence>
<reference evidence="9" key="1">
    <citation type="submission" date="2018-05" db="EMBL/GenBank/DDBJ databases">
        <authorList>
            <person name="Deangelis K."/>
            <person name="Huntemann M."/>
            <person name="Clum A."/>
            <person name="Pillay M."/>
            <person name="Palaniappan K."/>
            <person name="Varghese N."/>
            <person name="Mikhailova N."/>
            <person name="Stamatis D."/>
            <person name="Reddy T."/>
            <person name="Daum C."/>
            <person name="Shapiro N."/>
            <person name="Ivanova N."/>
            <person name="Kyrpides N."/>
            <person name="Woyke T."/>
        </authorList>
    </citation>
    <scope>NUCLEOTIDE SEQUENCE [LARGE SCALE GENOMIC DNA]</scope>
    <source>
        <strain evidence="9">GAS496</strain>
    </source>
</reference>
<gene>
    <name evidence="8" type="ORF">C8E89_12359</name>
</gene>
<dbReference type="InterPro" id="IPR036388">
    <property type="entry name" value="WH-like_DNA-bd_sf"/>
</dbReference>
<protein>
    <submittedName>
        <fullName evidence="8">RNA polymerase sigma-70 factor (ECF subfamily)</fullName>
    </submittedName>
</protein>
<dbReference type="InterPro" id="IPR039425">
    <property type="entry name" value="RNA_pol_sigma-70-like"/>
</dbReference>
<dbReference type="InterPro" id="IPR013324">
    <property type="entry name" value="RNA_pol_sigma_r3/r4-like"/>
</dbReference>
<dbReference type="CDD" id="cd06171">
    <property type="entry name" value="Sigma70_r4"/>
    <property type="match status" value="1"/>
</dbReference>
<evidence type="ECO:0000256" key="3">
    <source>
        <dbReference type="ARBA" id="ARBA00023082"/>
    </source>
</evidence>
<keyword evidence="2" id="KW-0805">Transcription regulation</keyword>
<dbReference type="Proteomes" id="UP000247781">
    <property type="component" value="Unassembled WGS sequence"/>
</dbReference>
<evidence type="ECO:0000256" key="5">
    <source>
        <dbReference type="ARBA" id="ARBA00023163"/>
    </source>
</evidence>
<dbReference type="Pfam" id="PF08281">
    <property type="entry name" value="Sigma70_r4_2"/>
    <property type="match status" value="1"/>
</dbReference>
<dbReference type="EMBL" id="QJJU01000023">
    <property type="protein sequence ID" value="PXX03257.1"/>
    <property type="molecule type" value="Genomic_DNA"/>
</dbReference>
<dbReference type="NCBIfam" id="TIGR02937">
    <property type="entry name" value="sigma70-ECF"/>
    <property type="match status" value="1"/>
</dbReference>
<evidence type="ECO:0000313" key="9">
    <source>
        <dbReference type="Proteomes" id="UP000247781"/>
    </source>
</evidence>
<dbReference type="InterPro" id="IPR013249">
    <property type="entry name" value="RNA_pol_sigma70_r4_t2"/>
</dbReference>
<dbReference type="Gene3D" id="1.10.10.10">
    <property type="entry name" value="Winged helix-like DNA-binding domain superfamily/Winged helix DNA-binding domain"/>
    <property type="match status" value="1"/>
</dbReference>
<evidence type="ECO:0000256" key="1">
    <source>
        <dbReference type="ARBA" id="ARBA00010641"/>
    </source>
</evidence>
<dbReference type="GO" id="GO:0006352">
    <property type="term" value="P:DNA-templated transcription initiation"/>
    <property type="evidence" value="ECO:0007669"/>
    <property type="project" value="InterPro"/>
</dbReference>
<feature type="domain" description="RNA polymerase sigma-70 region 2" evidence="6">
    <location>
        <begin position="12"/>
        <end position="79"/>
    </location>
</feature>
<dbReference type="Gene3D" id="1.10.1740.10">
    <property type="match status" value="1"/>
</dbReference>
<comment type="caution">
    <text evidence="8">The sequence shown here is derived from an EMBL/GenBank/DDBJ whole genome shotgun (WGS) entry which is preliminary data.</text>
</comment>
<dbReference type="SUPFAM" id="SSF88946">
    <property type="entry name" value="Sigma2 domain of RNA polymerase sigma factors"/>
    <property type="match status" value="1"/>
</dbReference>
<organism evidence="8 9">
    <name type="scientific">Mycolicibacterium moriokaense</name>
    <dbReference type="NCBI Taxonomy" id="39691"/>
    <lineage>
        <taxon>Bacteria</taxon>
        <taxon>Bacillati</taxon>
        <taxon>Actinomycetota</taxon>
        <taxon>Actinomycetes</taxon>
        <taxon>Mycobacteriales</taxon>
        <taxon>Mycobacteriaceae</taxon>
        <taxon>Mycolicibacterium</taxon>
    </lineage>
</organism>
<keyword evidence="9" id="KW-1185">Reference proteome</keyword>
<dbReference type="OrthoDB" id="9811152at2"/>
<reference evidence="8 9" key="2">
    <citation type="submission" date="2018-06" db="EMBL/GenBank/DDBJ databases">
        <title>Sequencing of bacterial isolates from soil warming experiment in Harvard Forest, Massachusetts, USA.</title>
        <authorList>
            <person name="Deangelis K.PhD."/>
        </authorList>
    </citation>
    <scope>NUCLEOTIDE SEQUENCE [LARGE SCALE GENOMIC DNA]</scope>
    <source>
        <strain evidence="8 9">GAS496</strain>
    </source>
</reference>
<comment type="similarity">
    <text evidence="1">Belongs to the sigma-70 factor family. ECF subfamily.</text>
</comment>
<dbReference type="RefSeq" id="WP_110319022.1">
    <property type="nucleotide sequence ID" value="NZ_QJJU01000023.1"/>
</dbReference>
<dbReference type="Pfam" id="PF04542">
    <property type="entry name" value="Sigma70_r2"/>
    <property type="match status" value="1"/>
</dbReference>
<dbReference type="InterPro" id="IPR007627">
    <property type="entry name" value="RNA_pol_sigma70_r2"/>
</dbReference>
<dbReference type="InterPro" id="IPR013325">
    <property type="entry name" value="RNA_pol_sigma_r2"/>
</dbReference>
<name>A0A318H9J8_9MYCO</name>
<dbReference type="InterPro" id="IPR014284">
    <property type="entry name" value="RNA_pol_sigma-70_dom"/>
</dbReference>
<keyword evidence="5" id="KW-0804">Transcription</keyword>
<feature type="domain" description="RNA polymerase sigma factor 70 region 4 type 2" evidence="7">
    <location>
        <begin position="107"/>
        <end position="159"/>
    </location>
</feature>
<keyword evidence="3" id="KW-0731">Sigma factor</keyword>
<keyword evidence="4" id="KW-0238">DNA-binding</keyword>
<dbReference type="GO" id="GO:0016987">
    <property type="term" value="F:sigma factor activity"/>
    <property type="evidence" value="ECO:0007669"/>
    <property type="project" value="UniProtKB-KW"/>
</dbReference>
<evidence type="ECO:0000256" key="4">
    <source>
        <dbReference type="ARBA" id="ARBA00023125"/>
    </source>
</evidence>
<evidence type="ECO:0000313" key="8">
    <source>
        <dbReference type="EMBL" id="PXX03257.1"/>
    </source>
</evidence>
<evidence type="ECO:0000256" key="2">
    <source>
        <dbReference type="ARBA" id="ARBA00023015"/>
    </source>
</evidence>
<proteinExistence type="inferred from homology"/>
<sequence>MDGPDSGELRGIYDEHAAALRRYALLLTGDRARAANVVQETVLRARRDPDLAYSPVPSVRASLFTIAHNIIIDDRRSAGSSNDIDVPDSVWPELAGPEEVNAAVDRLLLGDALAQLPADHRAVVRCAYYQGCTTAQIAADLHIAEGAVKSRLHDALRALSPQLRALRLAP</sequence>
<dbReference type="PANTHER" id="PTHR43133:SF52">
    <property type="entry name" value="ECF RNA POLYMERASE SIGMA FACTOR SIGL"/>
    <property type="match status" value="1"/>
</dbReference>
<dbReference type="GO" id="GO:0003677">
    <property type="term" value="F:DNA binding"/>
    <property type="evidence" value="ECO:0007669"/>
    <property type="project" value="UniProtKB-KW"/>
</dbReference>